<proteinExistence type="predicted"/>
<organism evidence="1 2">
    <name type="scientific">Pluteus cervinus</name>
    <dbReference type="NCBI Taxonomy" id="181527"/>
    <lineage>
        <taxon>Eukaryota</taxon>
        <taxon>Fungi</taxon>
        <taxon>Dikarya</taxon>
        <taxon>Basidiomycota</taxon>
        <taxon>Agaricomycotina</taxon>
        <taxon>Agaricomycetes</taxon>
        <taxon>Agaricomycetidae</taxon>
        <taxon>Agaricales</taxon>
        <taxon>Pluteineae</taxon>
        <taxon>Pluteaceae</taxon>
        <taxon>Pluteus</taxon>
    </lineage>
</organism>
<accession>A0ACD3AEZ1</accession>
<dbReference type="Proteomes" id="UP000308600">
    <property type="component" value="Unassembled WGS sequence"/>
</dbReference>
<name>A0ACD3AEZ1_9AGAR</name>
<evidence type="ECO:0000313" key="1">
    <source>
        <dbReference type="EMBL" id="TFK64215.1"/>
    </source>
</evidence>
<keyword evidence="2" id="KW-1185">Reference proteome</keyword>
<gene>
    <name evidence="1" type="ORF">BDN72DRAFT_279360</name>
</gene>
<dbReference type="EMBL" id="ML208484">
    <property type="protein sequence ID" value="TFK64215.1"/>
    <property type="molecule type" value="Genomic_DNA"/>
</dbReference>
<evidence type="ECO:0000313" key="2">
    <source>
        <dbReference type="Proteomes" id="UP000308600"/>
    </source>
</evidence>
<sequence>MSTVRYPKVVGYELVQQIGGGGFSTVFRAVDVEEHRVAACKVIALTEQTTDKERKTIEKEMRVHSVLKHANVLEFLNAVVVELKFQKQFVPGIYILLELAAGGDLFDKIAPDVGVGDEVAHFYFNQLVSGMDYIHNQGVCHRDLKPENILLDVAGTLKISDFGLSSVYRLKEKTRMLTERCGSLPYVAPELSGDEPYHAEPIDVWGMGVILFALLVGNTPWDEPSASSPEFMRYLSGEFIDDQPWSRLPDMALSLITGMLTVEPRDRMRIADIVQHPWCMRQSQLASQGVFTLAEKLTQSLRANGDLGLAAPNFSEPNGGMDEDGDQAMGGNTHKSQFTQTLMLFSQTQSGSRYTPHLTRFYASLGPALLMTLIIESLESMGVKCKQAPKNEQPGNENSDALRLRIGGYDRRKVVYKGWVILEKFSYRSSNGSFCVMQRDVGNPISWRQLWKSLILSPAVEPHVLRK</sequence>
<reference evidence="1 2" key="1">
    <citation type="journal article" date="2019" name="Nat. Ecol. Evol.">
        <title>Megaphylogeny resolves global patterns of mushroom evolution.</title>
        <authorList>
            <person name="Varga T."/>
            <person name="Krizsan K."/>
            <person name="Foldi C."/>
            <person name="Dima B."/>
            <person name="Sanchez-Garcia M."/>
            <person name="Sanchez-Ramirez S."/>
            <person name="Szollosi G.J."/>
            <person name="Szarkandi J.G."/>
            <person name="Papp V."/>
            <person name="Albert L."/>
            <person name="Andreopoulos W."/>
            <person name="Angelini C."/>
            <person name="Antonin V."/>
            <person name="Barry K.W."/>
            <person name="Bougher N.L."/>
            <person name="Buchanan P."/>
            <person name="Buyck B."/>
            <person name="Bense V."/>
            <person name="Catcheside P."/>
            <person name="Chovatia M."/>
            <person name="Cooper J."/>
            <person name="Damon W."/>
            <person name="Desjardin D."/>
            <person name="Finy P."/>
            <person name="Geml J."/>
            <person name="Haridas S."/>
            <person name="Hughes K."/>
            <person name="Justo A."/>
            <person name="Karasinski D."/>
            <person name="Kautmanova I."/>
            <person name="Kiss B."/>
            <person name="Kocsube S."/>
            <person name="Kotiranta H."/>
            <person name="LaButti K.M."/>
            <person name="Lechner B.E."/>
            <person name="Liimatainen K."/>
            <person name="Lipzen A."/>
            <person name="Lukacs Z."/>
            <person name="Mihaltcheva S."/>
            <person name="Morgado L.N."/>
            <person name="Niskanen T."/>
            <person name="Noordeloos M.E."/>
            <person name="Ohm R.A."/>
            <person name="Ortiz-Santana B."/>
            <person name="Ovrebo C."/>
            <person name="Racz N."/>
            <person name="Riley R."/>
            <person name="Savchenko A."/>
            <person name="Shiryaev A."/>
            <person name="Soop K."/>
            <person name="Spirin V."/>
            <person name="Szebenyi C."/>
            <person name="Tomsovsky M."/>
            <person name="Tulloss R.E."/>
            <person name="Uehling J."/>
            <person name="Grigoriev I.V."/>
            <person name="Vagvolgyi C."/>
            <person name="Papp T."/>
            <person name="Martin F.M."/>
            <person name="Miettinen O."/>
            <person name="Hibbett D.S."/>
            <person name="Nagy L.G."/>
        </authorList>
    </citation>
    <scope>NUCLEOTIDE SEQUENCE [LARGE SCALE GENOMIC DNA]</scope>
    <source>
        <strain evidence="1 2">NL-1719</strain>
    </source>
</reference>
<protein>
    <submittedName>
        <fullName evidence="1">Pkinase-domain-containing protein</fullName>
    </submittedName>
</protein>